<organism evidence="2 3">
    <name type="scientific">Evansella tamaricis</name>
    <dbReference type="NCBI Taxonomy" id="2069301"/>
    <lineage>
        <taxon>Bacteria</taxon>
        <taxon>Bacillati</taxon>
        <taxon>Bacillota</taxon>
        <taxon>Bacilli</taxon>
        <taxon>Bacillales</taxon>
        <taxon>Bacillaceae</taxon>
        <taxon>Evansella</taxon>
    </lineage>
</organism>
<dbReference type="InterPro" id="IPR011428">
    <property type="entry name" value="Spore_coat_X/V"/>
</dbReference>
<dbReference type="RefSeq" id="WP_217067012.1">
    <property type="nucleotide sequence ID" value="NZ_JAHQCS010000112.1"/>
</dbReference>
<keyword evidence="2" id="KW-0167">Capsid protein</keyword>
<feature type="domain" description="Spore coat protein X/V" evidence="1">
    <location>
        <begin position="95"/>
        <end position="152"/>
    </location>
</feature>
<gene>
    <name evidence="2" type="ORF">KS419_13980</name>
</gene>
<keyword evidence="2" id="KW-0946">Virion</keyword>
<accession>A0ABS6JK67</accession>
<evidence type="ECO:0000259" key="1">
    <source>
        <dbReference type="Pfam" id="PF07552"/>
    </source>
</evidence>
<protein>
    <submittedName>
        <fullName evidence="2">Spore coat protein</fullName>
    </submittedName>
</protein>
<dbReference type="EMBL" id="JAHQCS010000112">
    <property type="protein sequence ID" value="MBU9712835.1"/>
    <property type="molecule type" value="Genomic_DNA"/>
</dbReference>
<reference evidence="2 3" key="1">
    <citation type="submission" date="2021-06" db="EMBL/GenBank/DDBJ databases">
        <title>Bacillus sp. RD4P76, an endophyte from a halophyte.</title>
        <authorList>
            <person name="Sun J.-Q."/>
        </authorList>
    </citation>
    <scope>NUCLEOTIDE SEQUENCE [LARGE SCALE GENOMIC DNA]</scope>
    <source>
        <strain evidence="2 3">CGMCC 1.15917</strain>
    </source>
</reference>
<evidence type="ECO:0000313" key="3">
    <source>
        <dbReference type="Proteomes" id="UP000784880"/>
    </source>
</evidence>
<dbReference type="Proteomes" id="UP000784880">
    <property type="component" value="Unassembled WGS sequence"/>
</dbReference>
<comment type="caution">
    <text evidence="2">The sequence shown here is derived from an EMBL/GenBank/DDBJ whole genome shotgun (WGS) entry which is preliminary data.</text>
</comment>
<evidence type="ECO:0000313" key="2">
    <source>
        <dbReference type="EMBL" id="MBU9712835.1"/>
    </source>
</evidence>
<keyword evidence="3" id="KW-1185">Reference proteome</keyword>
<feature type="domain" description="Spore coat protein X/V" evidence="1">
    <location>
        <begin position="33"/>
        <end position="88"/>
    </location>
</feature>
<name>A0ABS6JK67_9BACI</name>
<sequence>MNQEVYRSTDTGNSWSALDTSRKHPLCFDGQDETQGATNKNKTLQLNEEYIFIKDSCDVTVNTTDTKAAVNLQAGLQAAIAVLISISVADSQTSEDLTQELFQTAKLKQISYQKTVVENSRNVEIATTDTQVAANIQILLQLLIALAVKLDIL</sequence>
<dbReference type="Pfam" id="PF07552">
    <property type="entry name" value="Coat_X"/>
    <property type="match status" value="2"/>
</dbReference>
<proteinExistence type="predicted"/>